<feature type="compositionally biased region" description="Low complexity" evidence="1">
    <location>
        <begin position="261"/>
        <end position="280"/>
    </location>
</feature>
<feature type="non-terminal residue" evidence="3">
    <location>
        <position position="446"/>
    </location>
</feature>
<proteinExistence type="predicted"/>
<comment type="caution">
    <text evidence="3">The sequence shown here is derived from an EMBL/GenBank/DDBJ whole genome shotgun (WGS) entry which is preliminary data.</text>
</comment>
<dbReference type="PANTHER" id="PTHR36335">
    <property type="entry name" value="CHAPERONE DNAJ-DOMAIN SUPERFAMILY PROTEIN"/>
    <property type="match status" value="1"/>
</dbReference>
<evidence type="ECO:0000256" key="1">
    <source>
        <dbReference type="SAM" id="MobiDB-lite"/>
    </source>
</evidence>
<evidence type="ECO:0000313" key="4">
    <source>
        <dbReference type="Proteomes" id="UP001190700"/>
    </source>
</evidence>
<dbReference type="InterPro" id="IPR036869">
    <property type="entry name" value="J_dom_sf"/>
</dbReference>
<dbReference type="PROSITE" id="PS50076">
    <property type="entry name" value="DNAJ_2"/>
    <property type="match status" value="1"/>
</dbReference>
<protein>
    <recommendedName>
        <fullName evidence="2">J domain-containing protein</fullName>
    </recommendedName>
</protein>
<feature type="domain" description="J" evidence="2">
    <location>
        <begin position="112"/>
        <end position="181"/>
    </location>
</feature>
<dbReference type="SUPFAM" id="SSF46565">
    <property type="entry name" value="Chaperone J-domain"/>
    <property type="match status" value="1"/>
</dbReference>
<feature type="region of interest" description="Disordered" evidence="1">
    <location>
        <begin position="1"/>
        <end position="88"/>
    </location>
</feature>
<gene>
    <name evidence="3" type="ORF">CYMTET_18165</name>
</gene>
<feature type="region of interest" description="Disordered" evidence="1">
    <location>
        <begin position="240"/>
        <end position="362"/>
    </location>
</feature>
<dbReference type="Gene3D" id="1.10.287.110">
    <property type="entry name" value="DnaJ domain"/>
    <property type="match status" value="1"/>
</dbReference>
<feature type="compositionally biased region" description="Low complexity" evidence="1">
    <location>
        <begin position="316"/>
        <end position="325"/>
    </location>
</feature>
<evidence type="ECO:0000313" key="3">
    <source>
        <dbReference type="EMBL" id="KAK3273599.1"/>
    </source>
</evidence>
<accession>A0AAE0G8M7</accession>
<evidence type="ECO:0000259" key="2">
    <source>
        <dbReference type="PROSITE" id="PS50076"/>
    </source>
</evidence>
<dbReference type="AlphaFoldDB" id="A0AAE0G8M7"/>
<feature type="compositionally biased region" description="Polar residues" evidence="1">
    <location>
        <begin position="1"/>
        <end position="11"/>
    </location>
</feature>
<dbReference type="SMART" id="SM00271">
    <property type="entry name" value="DnaJ"/>
    <property type="match status" value="1"/>
</dbReference>
<dbReference type="PANTHER" id="PTHR36335:SF1">
    <property type="entry name" value="CHAPERONE DNAJ-DOMAIN SUPERFAMILY PROTEIN"/>
    <property type="match status" value="1"/>
</dbReference>
<dbReference type="Proteomes" id="UP001190700">
    <property type="component" value="Unassembled WGS sequence"/>
</dbReference>
<dbReference type="InterPro" id="IPR001623">
    <property type="entry name" value="DnaJ_domain"/>
</dbReference>
<organism evidence="3 4">
    <name type="scientific">Cymbomonas tetramitiformis</name>
    <dbReference type="NCBI Taxonomy" id="36881"/>
    <lineage>
        <taxon>Eukaryota</taxon>
        <taxon>Viridiplantae</taxon>
        <taxon>Chlorophyta</taxon>
        <taxon>Pyramimonadophyceae</taxon>
        <taxon>Pyramimonadales</taxon>
        <taxon>Pyramimonadaceae</taxon>
        <taxon>Cymbomonas</taxon>
    </lineage>
</organism>
<feature type="region of interest" description="Disordered" evidence="1">
    <location>
        <begin position="171"/>
        <end position="225"/>
    </location>
</feature>
<reference evidence="3 4" key="1">
    <citation type="journal article" date="2015" name="Genome Biol. Evol.">
        <title>Comparative Genomics of a Bacterivorous Green Alga Reveals Evolutionary Causalities and Consequences of Phago-Mixotrophic Mode of Nutrition.</title>
        <authorList>
            <person name="Burns J.A."/>
            <person name="Paasch A."/>
            <person name="Narechania A."/>
            <person name="Kim E."/>
        </authorList>
    </citation>
    <scope>NUCLEOTIDE SEQUENCE [LARGE SCALE GENOMIC DNA]</scope>
    <source>
        <strain evidence="3 4">PLY_AMNH</strain>
    </source>
</reference>
<dbReference type="CDD" id="cd06257">
    <property type="entry name" value="DnaJ"/>
    <property type="match status" value="1"/>
</dbReference>
<sequence>MKKSFYTSWNSAKKKVKKAAKKYDPSRYRETSQSTPSGSATNGTRKSHGDVPSVFSGDSKESFGLNQHRINQAKAHHEEETREDVRANARKQLVQRGVVRLAEASSSHAFPALLRVLSVDLRGGDTARAADIEKAYKKALVQYHPDRNRSKGVENEVLAEETFKLLRAAHTNWQKYTPRDKSPPSRPSNRSKSEPRPRASPPSRKARGPQDAACSGHESKDDPIYPTARAEILRKAKEVLASSVPKPTTFPVQRPRAASLPTATAPPIRPSSSASPSPYTGEAANDVLPAGPRRGSGEDAPQARCKQADGGGAGTSGASTATTTGRKPGARGDMSRASEESAEPPSSHTGAEQERALEKAVQSAARASLRQQFDQYRANPAPHRLDSMLAIDPTALEGWGSMVLKASELQLPESADDDSWRSAIRLMSVFVEEVRDIRLMSVFVGE</sequence>
<dbReference type="EMBL" id="LGRX02008379">
    <property type="protein sequence ID" value="KAK3273599.1"/>
    <property type="molecule type" value="Genomic_DNA"/>
</dbReference>
<name>A0AAE0G8M7_9CHLO</name>
<feature type="compositionally biased region" description="Polar residues" evidence="1">
    <location>
        <begin position="31"/>
        <end position="44"/>
    </location>
</feature>
<keyword evidence="4" id="KW-1185">Reference proteome</keyword>
<dbReference type="Pfam" id="PF00226">
    <property type="entry name" value="DnaJ"/>
    <property type="match status" value="1"/>
</dbReference>
<feature type="compositionally biased region" description="Basic and acidic residues" evidence="1">
    <location>
        <begin position="75"/>
        <end position="87"/>
    </location>
</feature>
<feature type="compositionally biased region" description="Basic and acidic residues" evidence="1">
    <location>
        <begin position="21"/>
        <end position="30"/>
    </location>
</feature>